<feature type="transmembrane region" description="Helical" evidence="7">
    <location>
        <begin position="393"/>
        <end position="412"/>
    </location>
</feature>
<dbReference type="HOGENOM" id="CLU_048084_0_0_11"/>
<evidence type="ECO:0000256" key="5">
    <source>
        <dbReference type="ARBA" id="ARBA00022989"/>
    </source>
</evidence>
<dbReference type="Proteomes" id="UP000004208">
    <property type="component" value="Unassembled WGS sequence"/>
</dbReference>
<dbReference type="InterPro" id="IPR024962">
    <property type="entry name" value="YukD-like"/>
</dbReference>
<dbReference type="Pfam" id="PF19053">
    <property type="entry name" value="EccD"/>
    <property type="match status" value="1"/>
</dbReference>
<evidence type="ECO:0000256" key="6">
    <source>
        <dbReference type="ARBA" id="ARBA00023136"/>
    </source>
</evidence>
<evidence type="ECO:0000256" key="3">
    <source>
        <dbReference type="ARBA" id="ARBA00022475"/>
    </source>
</evidence>
<dbReference type="NCBIfam" id="TIGR03920">
    <property type="entry name" value="T7SS_EccD"/>
    <property type="match status" value="1"/>
</dbReference>
<dbReference type="InterPro" id="IPR044049">
    <property type="entry name" value="EccD_transm"/>
</dbReference>
<comment type="caution">
    <text evidence="9">The sequence shown here is derived from an EMBL/GenBank/DDBJ whole genome shotgun (WGS) entry which is preliminary data.</text>
</comment>
<evidence type="ECO:0000256" key="4">
    <source>
        <dbReference type="ARBA" id="ARBA00022692"/>
    </source>
</evidence>
<keyword evidence="6 7" id="KW-0472">Membrane</keyword>
<dbReference type="OrthoDB" id="4426863at2"/>
<keyword evidence="5 7" id="KW-1133">Transmembrane helix</keyword>
<comment type="similarity">
    <text evidence="2">Belongs to the EccD/Snm4 family.</text>
</comment>
<sequence length="455" mass="45863">MQAGACTVQPGGKKTVVAASTHHVVRVTVRVSAVTYHRSIDVTLPTASTFAEVLPELARLVELPEIGRPWEFTTAGGAPLDPHTPLHHMRVRDGQVLALRPEEEVDPPVVRDAAESLAAVSADGGPRAGIDTASSLAGIVAVGFLVAALTNPVIGVGAAAVVALAIGVISRSRAVFPAGAVLAGIACGTWAGGEEAIAWPLNSSAALGVVAASATVAVLVGGGAVLGFAGTRCGTAVLTVSALSAGGALGSWLPSPHAPAATVVLLGLTAVMLTPAVATRGAGLRIPRVPTAGQEFSIADDYQDDVDLRTHKARGITDGLGIGTAVCMIPALITIAIAGGAWIFAFCLCVAGALIVHASRHHSTAPRLSLALSAMTAVTCAVIAVAQMDSPHPALLVLAGVLAVAAASATIWARFVPDLEPTTLVWLERAEAAAIIAVLPLAVYLTGFFTLIRGL</sequence>
<dbReference type="Pfam" id="PF08817">
    <property type="entry name" value="YukD"/>
    <property type="match status" value="1"/>
</dbReference>
<accession>D7WAS4</accession>
<evidence type="ECO:0000313" key="10">
    <source>
        <dbReference type="Proteomes" id="UP000004208"/>
    </source>
</evidence>
<dbReference type="Gene3D" id="3.10.20.90">
    <property type="entry name" value="Phosphatidylinositol 3-kinase Catalytic Subunit, Chain A, domain 1"/>
    <property type="match status" value="1"/>
</dbReference>
<feature type="transmembrane region" description="Helical" evidence="7">
    <location>
        <begin position="174"/>
        <end position="193"/>
    </location>
</feature>
<name>D7WAS4_9CORY</name>
<feature type="transmembrane region" description="Helical" evidence="7">
    <location>
        <begin position="368"/>
        <end position="386"/>
    </location>
</feature>
<keyword evidence="4 7" id="KW-0812">Transmembrane</keyword>
<keyword evidence="3" id="KW-1003">Cell membrane</keyword>
<evidence type="ECO:0000256" key="1">
    <source>
        <dbReference type="ARBA" id="ARBA00004651"/>
    </source>
</evidence>
<feature type="transmembrane region" description="Helical" evidence="7">
    <location>
        <begin position="432"/>
        <end position="452"/>
    </location>
</feature>
<dbReference type="eggNOG" id="ENOG5031ZT6">
    <property type="taxonomic scope" value="Bacteria"/>
</dbReference>
<evidence type="ECO:0000256" key="7">
    <source>
        <dbReference type="SAM" id="Phobius"/>
    </source>
</evidence>
<feature type="transmembrane region" description="Helical" evidence="7">
    <location>
        <begin position="236"/>
        <end position="254"/>
    </location>
</feature>
<proteinExistence type="inferred from homology"/>
<feature type="transmembrane region" description="Helical" evidence="7">
    <location>
        <begin position="260"/>
        <end position="278"/>
    </location>
</feature>
<evidence type="ECO:0000256" key="2">
    <source>
        <dbReference type="ARBA" id="ARBA00006162"/>
    </source>
</evidence>
<feature type="transmembrane region" description="Helical" evidence="7">
    <location>
        <begin position="205"/>
        <end position="229"/>
    </location>
</feature>
<dbReference type="EMBL" id="ACLJ02000001">
    <property type="protein sequence ID" value="EFK54955.1"/>
    <property type="molecule type" value="Genomic_DNA"/>
</dbReference>
<feature type="domain" description="EccD-like transmembrane" evidence="8">
    <location>
        <begin position="138"/>
        <end position="455"/>
    </location>
</feature>
<gene>
    <name evidence="9" type="primary">eccD</name>
    <name evidence="9" type="ORF">HMPREF0291_10213</name>
</gene>
<evidence type="ECO:0000259" key="8">
    <source>
        <dbReference type="Pfam" id="PF19053"/>
    </source>
</evidence>
<feature type="transmembrane region" description="Helical" evidence="7">
    <location>
        <begin position="136"/>
        <end position="167"/>
    </location>
</feature>
<protein>
    <submittedName>
        <fullName evidence="9">Type VII secretion integral membrane protein EccD</fullName>
    </submittedName>
</protein>
<feature type="transmembrane region" description="Helical" evidence="7">
    <location>
        <begin position="331"/>
        <end position="356"/>
    </location>
</feature>
<dbReference type="InterPro" id="IPR006707">
    <property type="entry name" value="T7SS_EccD"/>
</dbReference>
<comment type="subcellular location">
    <subcellularLocation>
        <location evidence="1">Cell membrane</location>
        <topology evidence="1">Multi-pass membrane protein</topology>
    </subcellularLocation>
</comment>
<dbReference type="AlphaFoldDB" id="D7WAS4"/>
<keyword evidence="10" id="KW-1185">Reference proteome</keyword>
<reference evidence="9" key="1">
    <citation type="submission" date="2010-06" db="EMBL/GenBank/DDBJ databases">
        <authorList>
            <person name="Muzny D."/>
            <person name="Qin X."/>
            <person name="Buhay C."/>
            <person name="Dugan-Rocha S."/>
            <person name="Ding Y."/>
            <person name="Chen G."/>
            <person name="Hawes A."/>
            <person name="Holder M."/>
            <person name="Jhangiani S."/>
            <person name="Johnson A."/>
            <person name="Khan Z."/>
            <person name="Li Z."/>
            <person name="Liu W."/>
            <person name="Liu X."/>
            <person name="Perez L."/>
            <person name="Shen H."/>
            <person name="Wang Q."/>
            <person name="Watt J."/>
            <person name="Xi L."/>
            <person name="Xin Y."/>
            <person name="Zhou J."/>
            <person name="Deng J."/>
            <person name="Jiang H."/>
            <person name="Liu Y."/>
            <person name="Qu J."/>
            <person name="Song X.-Z."/>
            <person name="Zhang L."/>
            <person name="Villasana D."/>
            <person name="Johnson A."/>
            <person name="Liu J."/>
            <person name="Liyanage D."/>
            <person name="Lorensuhewa L."/>
            <person name="Robinson T."/>
            <person name="Song A."/>
            <person name="Song B.-B."/>
            <person name="Dinh H."/>
            <person name="Thornton R."/>
            <person name="Coyle M."/>
            <person name="Francisco L."/>
            <person name="Jackson L."/>
            <person name="Javaid M."/>
            <person name="Korchina V."/>
            <person name="Kovar C."/>
            <person name="Mata R."/>
            <person name="Mathew T."/>
            <person name="Ngo R."/>
            <person name="Nguyen L."/>
            <person name="Nguyen N."/>
            <person name="Okwuonu G."/>
            <person name="Ongeri F."/>
            <person name="Pham C."/>
            <person name="Simmons D."/>
            <person name="Wilczek-Boney K."/>
            <person name="Hale W."/>
            <person name="Jakkamsetti A."/>
            <person name="Pham P."/>
            <person name="Ruth R."/>
            <person name="San Lucas F."/>
            <person name="Warren J."/>
            <person name="Zhang J."/>
            <person name="Zhao Z."/>
            <person name="Zhou C."/>
            <person name="Zhu D."/>
            <person name="Lee S."/>
            <person name="Bess C."/>
            <person name="Blankenburg K."/>
            <person name="Forbes L."/>
            <person name="Fu Q."/>
            <person name="Gubbala S."/>
            <person name="Hirani K."/>
            <person name="Jayaseelan J.C."/>
            <person name="Lara F."/>
            <person name="Munidasa M."/>
            <person name="Palculict T."/>
            <person name="Patil S."/>
            <person name="Pu L.-L."/>
            <person name="Saada N."/>
            <person name="Tang L."/>
            <person name="Weissenberger G."/>
            <person name="Zhu Y."/>
            <person name="Hemphill L."/>
            <person name="Shang Y."/>
            <person name="Youmans B."/>
            <person name="Ayvaz T."/>
            <person name="Ross M."/>
            <person name="Santibanez J."/>
            <person name="Aqrawi P."/>
            <person name="Gross S."/>
            <person name="Joshi V."/>
            <person name="Fowler G."/>
            <person name="Nazareth L."/>
            <person name="Reid J."/>
            <person name="Worley K."/>
            <person name="Petrosino J."/>
            <person name="Highlander S."/>
            <person name="Gibbs R."/>
        </authorList>
    </citation>
    <scope>NUCLEOTIDE SEQUENCE [LARGE SCALE GENOMIC DNA]</scope>
    <source>
        <strain evidence="9">ATCC 33030</strain>
    </source>
</reference>
<evidence type="ECO:0000313" key="9">
    <source>
        <dbReference type="EMBL" id="EFK54955.1"/>
    </source>
</evidence>
<dbReference type="GO" id="GO:0005886">
    <property type="term" value="C:plasma membrane"/>
    <property type="evidence" value="ECO:0007669"/>
    <property type="project" value="UniProtKB-SubCell"/>
</dbReference>
<dbReference type="STRING" id="585529.HMPREF0291_10213"/>
<organism evidence="9 10">
    <name type="scientific">Corynebacterium genitalium ATCC 33030</name>
    <dbReference type="NCBI Taxonomy" id="585529"/>
    <lineage>
        <taxon>Bacteria</taxon>
        <taxon>Bacillati</taxon>
        <taxon>Actinomycetota</taxon>
        <taxon>Actinomycetes</taxon>
        <taxon>Mycobacteriales</taxon>
        <taxon>Corynebacteriaceae</taxon>
        <taxon>Corynebacterium</taxon>
    </lineage>
</organism>